<evidence type="ECO:0000313" key="4">
    <source>
        <dbReference type="EMBL" id="KJR86686.1"/>
    </source>
</evidence>
<dbReference type="EMBL" id="AXCR01000006">
    <property type="protein sequence ID" value="KJR86686.1"/>
    <property type="molecule type" value="Genomic_DNA"/>
</dbReference>
<dbReference type="SUPFAM" id="SSF52499">
    <property type="entry name" value="Isochorismatase-like hydrolases"/>
    <property type="match status" value="1"/>
</dbReference>
<feature type="compositionally biased region" description="Low complexity" evidence="2">
    <location>
        <begin position="818"/>
        <end position="828"/>
    </location>
</feature>
<feature type="compositionally biased region" description="Polar residues" evidence="2">
    <location>
        <begin position="999"/>
        <end position="1014"/>
    </location>
</feature>
<reference evidence="4 5" key="1">
    <citation type="journal article" date="2014" name="BMC Genomics">
        <title>Comparative genomics of the major fungal agents of human and animal Sporotrichosis: Sporothrix schenckii and Sporothrix brasiliensis.</title>
        <authorList>
            <person name="Teixeira M.M."/>
            <person name="de Almeida L.G."/>
            <person name="Kubitschek-Barreira P."/>
            <person name="Alves F.L."/>
            <person name="Kioshima E.S."/>
            <person name="Abadio A.K."/>
            <person name="Fernandes L."/>
            <person name="Derengowski L.S."/>
            <person name="Ferreira K.S."/>
            <person name="Souza R.C."/>
            <person name="Ruiz J.C."/>
            <person name="de Andrade N.C."/>
            <person name="Paes H.C."/>
            <person name="Nicola A.M."/>
            <person name="Albuquerque P."/>
            <person name="Gerber A.L."/>
            <person name="Martins V.P."/>
            <person name="Peconick L.D."/>
            <person name="Neto A.V."/>
            <person name="Chaucanez C.B."/>
            <person name="Silva P.A."/>
            <person name="Cunha O.L."/>
            <person name="de Oliveira F.F."/>
            <person name="dos Santos T.C."/>
            <person name="Barros A.L."/>
            <person name="Soares M.A."/>
            <person name="de Oliveira L.M."/>
            <person name="Marini M.M."/>
            <person name="Villalobos-Duno H."/>
            <person name="Cunha M.M."/>
            <person name="de Hoog S."/>
            <person name="da Silveira J.F."/>
            <person name="Henrissat B."/>
            <person name="Nino-Vega G.A."/>
            <person name="Cisalpino P.S."/>
            <person name="Mora-Montes H.M."/>
            <person name="Almeida S.R."/>
            <person name="Stajich J.E."/>
            <person name="Lopes-Bezerra L.M."/>
            <person name="Vasconcelos A.T."/>
            <person name="Felipe M.S."/>
        </authorList>
    </citation>
    <scope>NUCLEOTIDE SEQUENCE [LARGE SCALE GENOMIC DNA]</scope>
    <source>
        <strain evidence="4 5">1099-18</strain>
    </source>
</reference>
<dbReference type="PANTHER" id="PTHR31212:SF5">
    <property type="entry name" value="ISOCHORISMATASE FAMILY PROTEIN FAMILY (AFU_ORTHOLOGUE AFUA_3G14500)"/>
    <property type="match status" value="1"/>
</dbReference>
<dbReference type="Pfam" id="PF00857">
    <property type="entry name" value="Isochorismatase"/>
    <property type="match status" value="1"/>
</dbReference>
<feature type="region of interest" description="Disordered" evidence="2">
    <location>
        <begin position="312"/>
        <end position="410"/>
    </location>
</feature>
<dbReference type="InterPro" id="IPR000868">
    <property type="entry name" value="Isochorismatase-like_dom"/>
</dbReference>
<feature type="compositionally biased region" description="Acidic residues" evidence="2">
    <location>
        <begin position="456"/>
        <end position="468"/>
    </location>
</feature>
<organism evidence="4 5">
    <name type="scientific">Sporothrix schenckii 1099-18</name>
    <dbReference type="NCBI Taxonomy" id="1397361"/>
    <lineage>
        <taxon>Eukaryota</taxon>
        <taxon>Fungi</taxon>
        <taxon>Dikarya</taxon>
        <taxon>Ascomycota</taxon>
        <taxon>Pezizomycotina</taxon>
        <taxon>Sordariomycetes</taxon>
        <taxon>Sordariomycetidae</taxon>
        <taxon>Ophiostomatales</taxon>
        <taxon>Ophiostomataceae</taxon>
        <taxon>Sporothrix</taxon>
    </lineage>
</organism>
<feature type="region of interest" description="Disordered" evidence="2">
    <location>
        <begin position="993"/>
        <end position="1014"/>
    </location>
</feature>
<evidence type="ECO:0000259" key="3">
    <source>
        <dbReference type="PROSITE" id="PS51471"/>
    </source>
</evidence>
<comment type="similarity">
    <text evidence="1">Belongs to the isochorismatase family.</text>
</comment>
<evidence type="ECO:0000256" key="2">
    <source>
        <dbReference type="SAM" id="MobiDB-lite"/>
    </source>
</evidence>
<protein>
    <recommendedName>
        <fullName evidence="3">Fe2OG dioxygenase domain-containing protein</fullName>
    </recommendedName>
</protein>
<dbReference type="OrthoDB" id="445341at2759"/>
<feature type="region of interest" description="Disordered" evidence="2">
    <location>
        <begin position="501"/>
        <end position="628"/>
    </location>
</feature>
<dbReference type="PROSITE" id="PS51471">
    <property type="entry name" value="FE2OG_OXY"/>
    <property type="match status" value="1"/>
</dbReference>
<name>A0A0F2MEV1_SPOSC</name>
<dbReference type="InterPro" id="IPR037151">
    <property type="entry name" value="AlkB-like_sf"/>
</dbReference>
<sequence length="1190" mass="127603">MPPTLPIDLANFPAFQTRKALLVLDLQNEFLSPGGTLPVSTPVGYVERALKVAKAFRDSGAGDVFWIRSQFDSHRPTENAQIITLANSSTAGPKQSTSRGRRREPEPLVGDPDADPEAFLSTGGPTPQDKQRQHQQRSQCLLPGSHGSELAPQVASSVNARLDLVIAKSHYSAFESTQLLMRLRTRFVTELYICGALTNISIYATALDAARHGLTLTIIEDCCGYRDVTRHSDAIRSLVQLAGCDTLAAEEVLQTFAAPSSDAKPVVTDFAAAIAAITASSNGPPRARGSAKQSSSGPIAVGGSGFGGAAVGVGGGNSGGLPVRTKSQNPGPSQDEPDARTPSAPSPHEISTLSRLSPAAKAVSQNEPKTPPPVQPVVVKTAVLPKPLKTAPQRKHATNTTDANTSARTGSATVAGAVIGSSSTPPAPAAETKLLSTRQTTIAAIEPLAIDLGEITPDEDTGDDNDADDSFKLAIPSRHERLLEYSRLRSTRSANALQKRLEEGTKDGPSAASAQRSRPEQPRVRKSPATSSSRATETRPRNPTPGASNTMATNASSDAGAGTNAGRPAARLEASSPAKVMPSSVTDPARSNDLESTKTPGKTIKTNATSGSKSDKPAQTESDLDDTDAKLVPVDATKEPSATEPICAGDTIIYHDVLSQSLEEGIYERLKDEVQWLRMSHQGGEVPRLVCVQGQVDEDGSFPIYRHPADESPPLDAFTPTVLQIKGEVEKIVGHPLNHVLIQLYRTGNDYISEHSDKTLDIVPNSYVCNMSLGAERTMIFRTKRVDKDPSLKAEPSSSGIVDSKAEGGSEKEEKSTSGKPPTSSPTPDSAKRQNCRVQLPHNSLCRMGLQTNMKWLHAIRQDKRIDREKTPAELAYNGGRISLTFRQIGTFLNRDQTLVWGQGAVGKTRKDARPVINGQSDEAIRMLQAFGIENHSSQFDWDKHYGQGFDVLHMSSSPRFFTSFDPVVNMTVQLLLAELDISYARGSMATVAEKKDTPSTTTPGSDESPTTTVSSLDIPVRLVDNDRDRSTVQGLLAILLYVDAVYGPPHKNKSAHLHLDAARKYTRLQQALQLQDKWRSVAKAAPGGESVSAFSLSPLKSEMTVWDSYVSQKEDETTDATGEFIAGGTLPCVADYAVWPVLYSMELAAGSQETLAAELRRLGVPSLAKYYASFRARDCVEKVIKAGEK</sequence>
<dbReference type="GO" id="GO:0006307">
    <property type="term" value="P:DNA alkylation repair"/>
    <property type="evidence" value="ECO:0007669"/>
    <property type="project" value="InterPro"/>
</dbReference>
<dbReference type="Gene3D" id="2.60.120.590">
    <property type="entry name" value="Alpha-ketoglutarate-dependent dioxygenase AlkB-like"/>
    <property type="match status" value="1"/>
</dbReference>
<dbReference type="Proteomes" id="UP000033710">
    <property type="component" value="Unassembled WGS sequence"/>
</dbReference>
<feature type="domain" description="Fe2OG dioxygenase" evidence="3">
    <location>
        <begin position="736"/>
        <end position="890"/>
    </location>
</feature>
<dbReference type="GeneID" id="27664325"/>
<dbReference type="CDD" id="cd00431">
    <property type="entry name" value="cysteine_hydrolases"/>
    <property type="match status" value="1"/>
</dbReference>
<dbReference type="Pfam" id="PF24470">
    <property type="entry name" value="Thiored_Isochorism"/>
    <property type="match status" value="1"/>
</dbReference>
<feature type="compositionally biased region" description="Polar residues" evidence="2">
    <location>
        <begin position="545"/>
        <end position="557"/>
    </location>
</feature>
<dbReference type="Gene3D" id="3.40.50.850">
    <property type="entry name" value="Isochorismatase-like"/>
    <property type="match status" value="1"/>
</dbReference>
<feature type="region of interest" description="Disordered" evidence="2">
    <location>
        <begin position="453"/>
        <end position="473"/>
    </location>
</feature>
<gene>
    <name evidence="4" type="ORF">SPSK_02172</name>
</gene>
<feature type="compositionally biased region" description="Polar residues" evidence="2">
    <location>
        <begin position="84"/>
        <end position="98"/>
    </location>
</feature>
<dbReference type="VEuPathDB" id="FungiDB:SPSK_02172"/>
<dbReference type="InterPro" id="IPR032854">
    <property type="entry name" value="ALKBH3"/>
</dbReference>
<dbReference type="GO" id="GO:0051213">
    <property type="term" value="F:dioxygenase activity"/>
    <property type="evidence" value="ECO:0007669"/>
    <property type="project" value="InterPro"/>
</dbReference>
<dbReference type="InterPro" id="IPR005123">
    <property type="entry name" value="Oxoglu/Fe-dep_dioxygenase_dom"/>
</dbReference>
<evidence type="ECO:0000256" key="1">
    <source>
        <dbReference type="ARBA" id="ARBA00006336"/>
    </source>
</evidence>
<dbReference type="InterPro" id="IPR036380">
    <property type="entry name" value="Isochorismatase-like_sf"/>
</dbReference>
<feature type="compositionally biased region" description="Polar residues" evidence="2">
    <location>
        <begin position="597"/>
        <end position="612"/>
    </location>
</feature>
<feature type="compositionally biased region" description="Polar residues" evidence="2">
    <location>
        <begin position="398"/>
        <end position="410"/>
    </location>
</feature>
<proteinExistence type="inferred from homology"/>
<dbReference type="SUPFAM" id="SSF51197">
    <property type="entry name" value="Clavaminate synthase-like"/>
    <property type="match status" value="1"/>
</dbReference>
<dbReference type="InterPro" id="IPR027450">
    <property type="entry name" value="AlkB-like"/>
</dbReference>
<dbReference type="InterPro" id="IPR057088">
    <property type="entry name" value="GLRG_09195_Thiored"/>
</dbReference>
<feature type="compositionally biased region" description="Basic and acidic residues" evidence="2">
    <location>
        <begin position="804"/>
        <end position="817"/>
    </location>
</feature>
<dbReference type="PANTHER" id="PTHR31212">
    <property type="entry name" value="ALPHA-KETOGLUTARATE-DEPENDENT DIOXYGENASE ALKB HOMOLOG 3"/>
    <property type="match status" value="1"/>
</dbReference>
<accession>A0A0F2MEV1</accession>
<dbReference type="KEGG" id="ssck:SPSK_02172"/>
<evidence type="ECO:0000313" key="5">
    <source>
        <dbReference type="Proteomes" id="UP000033710"/>
    </source>
</evidence>
<dbReference type="RefSeq" id="XP_016589362.1">
    <property type="nucleotide sequence ID" value="XM_016729048.1"/>
</dbReference>
<feature type="region of interest" description="Disordered" evidence="2">
    <location>
        <begin position="789"/>
        <end position="835"/>
    </location>
</feature>
<dbReference type="AlphaFoldDB" id="A0A0F2MEV1"/>
<comment type="caution">
    <text evidence="4">The sequence shown here is derived from an EMBL/GenBank/DDBJ whole genome shotgun (WGS) entry which is preliminary data.</text>
</comment>
<reference evidence="4 5" key="2">
    <citation type="journal article" date="2015" name="Eukaryot. Cell">
        <title>Asexual propagation of a virulent clone complex in a human and feline outbreak of sporotrichosis.</title>
        <authorList>
            <person name="Teixeira Mde M."/>
            <person name="Rodrigues A.M."/>
            <person name="Tsui C.K."/>
            <person name="de Almeida L.G."/>
            <person name="Van Diepeningen A.D."/>
            <person name="van den Ende B.G."/>
            <person name="Fernandes G.F."/>
            <person name="Kano R."/>
            <person name="Hamelin R.C."/>
            <person name="Lopes-Bezerra L.M."/>
            <person name="Vasconcelos A.T."/>
            <person name="de Hoog S."/>
            <person name="de Camargo Z.P."/>
            <person name="Felipe M.S."/>
        </authorList>
    </citation>
    <scope>NUCLEOTIDE SEQUENCE [LARGE SCALE GENOMIC DNA]</scope>
    <source>
        <strain evidence="4 5">1099-18</strain>
    </source>
</reference>
<feature type="region of interest" description="Disordered" evidence="2">
    <location>
        <begin position="84"/>
        <end position="148"/>
    </location>
</feature>
<dbReference type="Pfam" id="PF13532">
    <property type="entry name" value="2OG-FeII_Oxy_2"/>
    <property type="match status" value="1"/>
</dbReference>